<evidence type="ECO:0000313" key="2">
    <source>
        <dbReference type="Proteomes" id="UP000526033"/>
    </source>
</evidence>
<protein>
    <recommendedName>
        <fullName evidence="3">Camelysin metallo-endopeptidase</fullName>
    </recommendedName>
</protein>
<evidence type="ECO:0000313" key="1">
    <source>
        <dbReference type="EMBL" id="NMB70217.1"/>
    </source>
</evidence>
<dbReference type="AlphaFoldDB" id="A0A7X9DKT1"/>
<reference evidence="1 2" key="1">
    <citation type="journal article" date="2020" name="Biotechnol. Biofuels">
        <title>New insights from the biogas microbiome by comprehensive genome-resolved metagenomics of nearly 1600 species originating from multiple anaerobic digesters.</title>
        <authorList>
            <person name="Campanaro S."/>
            <person name="Treu L."/>
            <person name="Rodriguez-R L.M."/>
            <person name="Kovalovszki A."/>
            <person name="Ziels R.M."/>
            <person name="Maus I."/>
            <person name="Zhu X."/>
            <person name="Kougias P.G."/>
            <person name="Basile A."/>
            <person name="Luo G."/>
            <person name="Schluter A."/>
            <person name="Konstantinidis K.T."/>
            <person name="Angelidaki I."/>
        </authorList>
    </citation>
    <scope>NUCLEOTIDE SEQUENCE [LARGE SCALE GENOMIC DNA]</scope>
    <source>
        <strain evidence="1">AS27yjCOA_165</strain>
    </source>
</reference>
<organism evidence="1 2">
    <name type="scientific">candidate division WWE3 bacterium</name>
    <dbReference type="NCBI Taxonomy" id="2053526"/>
    <lineage>
        <taxon>Bacteria</taxon>
        <taxon>Katanobacteria</taxon>
    </lineage>
</organism>
<proteinExistence type="predicted"/>
<sequence>MKKSNYIKKGLLIAILITVTAGLTYAAFGDKGKVLGSKFSVGSADIKLLLDTDVGTVPENLVEEMPGPQFDNVVPNWSEDYEIKIFNNGSTPVTLTSNADYLTANDPDELRSIIYVEPIIWNDIDTNGIVDSGEEGESLGRKTIVKWKTEGYQIGEVASGAVKSLILRFSTDAVSDTKQGKSAIFDFSFDSLGM</sequence>
<name>A0A7X9DKT1_UNCKA</name>
<gene>
    <name evidence="1" type="ORF">GYA27_03395</name>
</gene>
<dbReference type="EMBL" id="JAAZNL010000040">
    <property type="protein sequence ID" value="NMB70217.1"/>
    <property type="molecule type" value="Genomic_DNA"/>
</dbReference>
<dbReference type="Proteomes" id="UP000526033">
    <property type="component" value="Unassembled WGS sequence"/>
</dbReference>
<evidence type="ECO:0008006" key="3">
    <source>
        <dbReference type="Google" id="ProtNLM"/>
    </source>
</evidence>
<accession>A0A7X9DKT1</accession>
<comment type="caution">
    <text evidence="1">The sequence shown here is derived from an EMBL/GenBank/DDBJ whole genome shotgun (WGS) entry which is preliminary data.</text>
</comment>